<proteinExistence type="inferred from homology"/>
<feature type="region of interest" description="Disordered" evidence="6">
    <location>
        <begin position="615"/>
        <end position="647"/>
    </location>
</feature>
<evidence type="ECO:0000259" key="9">
    <source>
        <dbReference type="Pfam" id="PF00892"/>
    </source>
</evidence>
<feature type="transmembrane region" description="Helical" evidence="7">
    <location>
        <begin position="115"/>
        <end position="133"/>
    </location>
</feature>
<comment type="subcellular location">
    <subcellularLocation>
        <location evidence="1">Membrane</location>
        <topology evidence="1">Multi-pass membrane protein</topology>
    </subcellularLocation>
</comment>
<dbReference type="Proteomes" id="UP001244341">
    <property type="component" value="Chromosome 7b"/>
</dbReference>
<keyword evidence="8" id="KW-0732">Signal</keyword>
<feature type="region of interest" description="Disordered" evidence="6">
    <location>
        <begin position="515"/>
        <end position="564"/>
    </location>
</feature>
<keyword evidence="11" id="KW-1185">Reference proteome</keyword>
<dbReference type="SUPFAM" id="SSF103481">
    <property type="entry name" value="Multidrug resistance efflux transporter EmrE"/>
    <property type="match status" value="2"/>
</dbReference>
<dbReference type="InterPro" id="IPR037185">
    <property type="entry name" value="EmrE-like"/>
</dbReference>
<comment type="similarity">
    <text evidence="2">Belongs to the drug/metabolite transporter (DMT) superfamily. Plant drug/metabolite exporter (P-DME) (TC 2.A.7.4) family.</text>
</comment>
<organism evidence="10 11">
    <name type="scientific">Tetradesmus obliquus</name>
    <name type="common">Green alga</name>
    <name type="synonym">Acutodesmus obliquus</name>
    <dbReference type="NCBI Taxonomy" id="3088"/>
    <lineage>
        <taxon>Eukaryota</taxon>
        <taxon>Viridiplantae</taxon>
        <taxon>Chlorophyta</taxon>
        <taxon>core chlorophytes</taxon>
        <taxon>Chlorophyceae</taxon>
        <taxon>CS clade</taxon>
        <taxon>Sphaeropleales</taxon>
        <taxon>Scenedesmaceae</taxon>
        <taxon>Tetradesmus</taxon>
    </lineage>
</organism>
<evidence type="ECO:0000313" key="10">
    <source>
        <dbReference type="EMBL" id="WIA15998.1"/>
    </source>
</evidence>
<dbReference type="Pfam" id="PF00892">
    <property type="entry name" value="EamA"/>
    <property type="match status" value="2"/>
</dbReference>
<feature type="transmembrane region" description="Helical" evidence="7">
    <location>
        <begin position="242"/>
        <end position="261"/>
    </location>
</feature>
<reference evidence="10 11" key="1">
    <citation type="submission" date="2023-05" db="EMBL/GenBank/DDBJ databases">
        <title>A 100% complete, gapless, phased diploid assembly of the Scenedesmus obliquus UTEX 3031 genome.</title>
        <authorList>
            <person name="Biondi T.C."/>
            <person name="Hanschen E.R."/>
            <person name="Kwon T."/>
            <person name="Eng W."/>
            <person name="Kruse C.P.S."/>
            <person name="Koehler S.I."/>
            <person name="Kunde Y."/>
            <person name="Gleasner C.D."/>
            <person name="You Mak K.T."/>
            <person name="Polle J."/>
            <person name="Hovde B.T."/>
            <person name="Starkenburg S.R."/>
        </authorList>
    </citation>
    <scope>NUCLEOTIDE SEQUENCE [LARGE SCALE GENOMIC DNA]</scope>
    <source>
        <strain evidence="10 11">DOE0152z</strain>
    </source>
</reference>
<keyword evidence="3 7" id="KW-0812">Transmembrane</keyword>
<keyword evidence="5 7" id="KW-0472">Membrane</keyword>
<dbReference type="EMBL" id="CP126214">
    <property type="protein sequence ID" value="WIA15998.1"/>
    <property type="molecule type" value="Genomic_DNA"/>
</dbReference>
<feature type="chain" id="PRO_5045937475" description="EamA domain-containing protein" evidence="8">
    <location>
        <begin position="24"/>
        <end position="699"/>
    </location>
</feature>
<evidence type="ECO:0000256" key="2">
    <source>
        <dbReference type="ARBA" id="ARBA00007635"/>
    </source>
</evidence>
<feature type="domain" description="EamA" evidence="9">
    <location>
        <begin position="3"/>
        <end position="132"/>
    </location>
</feature>
<keyword evidence="4 7" id="KW-1133">Transmembrane helix</keyword>
<feature type="transmembrane region" description="Helical" evidence="7">
    <location>
        <begin position="61"/>
        <end position="84"/>
    </location>
</feature>
<feature type="transmembrane region" description="Helical" evidence="7">
    <location>
        <begin position="179"/>
        <end position="199"/>
    </location>
</feature>
<sequence length="699" mass="74275">MAWLHSLAFIFSLSALFVKLTAGRVPVLQITLIRSGLSFLVSTGIIKSRGIQPMFGQRQHVGWLIARGVTGALAMISFYAAILMLPLADAMTLFFLNPCMTAVAAWAIRGEPLGLLGVAGCAWSILGLVLITHPPMLFGGHADWGPKRVLGTLLGVTSAVFATGAFICIRFVGKAEPAIVVALYFHTSTMLLSAAPLLLRWPSPAAWLSWLDALLLVGVAATSFAGQLFLTRGFQLLPAGKAAGFNFSQVVYSYAFGIFFFHEHLSLFGVAGTALIALGMACVTARTAPQQQQQRQGDQIKLSDEARDAAGAGLGSRMFSRILQLDSLQQQQQQDGSLRSSSSSSSFLTRMQSFQRLLADRRRGEGSADSGGYQYHAAGSSEAEGVGLLPQVQERSSEHASGLAGAAAGHAAAAAAAAAGSGSGSQSMASRLLAVEEQAPPGMGPSIAMQMDEDIYHTSGQQAGEPDDVINNCGAPAGTAAADSSADDSDDDAGSSGSDTAAQLLLQLAADHSHKRQYELGSNDAGPSSHRDPTVAKRMKARRESARVRRARRKESTNHLTQENDELRQAIKKLQHSLASLNPALPATAFYYRNPNAMSGGNAAAAAHSAAAAASAASSRKRAHGEKMTQEELKQARREAAHRSREREKLYRQALEDDNTMLQQEHSWLQQQGQLYGKAQLEQRLKRLSDAAAALLLGS</sequence>
<evidence type="ECO:0000256" key="5">
    <source>
        <dbReference type="ARBA" id="ARBA00023136"/>
    </source>
</evidence>
<gene>
    <name evidence="10" type="ORF">OEZ85_012734</name>
</gene>
<feature type="transmembrane region" description="Helical" evidence="7">
    <location>
        <begin position="205"/>
        <end position="230"/>
    </location>
</feature>
<evidence type="ECO:0000256" key="8">
    <source>
        <dbReference type="SAM" id="SignalP"/>
    </source>
</evidence>
<dbReference type="PANTHER" id="PTHR22911">
    <property type="entry name" value="ACYL-MALONYL CONDENSING ENZYME-RELATED"/>
    <property type="match status" value="1"/>
</dbReference>
<evidence type="ECO:0000256" key="7">
    <source>
        <dbReference type="SAM" id="Phobius"/>
    </source>
</evidence>
<accession>A0ABY8U5U1</accession>
<evidence type="ECO:0000256" key="1">
    <source>
        <dbReference type="ARBA" id="ARBA00004141"/>
    </source>
</evidence>
<protein>
    <recommendedName>
        <fullName evidence="9">EamA domain-containing protein</fullName>
    </recommendedName>
</protein>
<name>A0ABY8U5U1_TETOB</name>
<feature type="region of interest" description="Disordered" evidence="6">
    <location>
        <begin position="459"/>
        <end position="498"/>
    </location>
</feature>
<feature type="compositionally biased region" description="Basic and acidic residues" evidence="6">
    <location>
        <begin position="625"/>
        <end position="647"/>
    </location>
</feature>
<dbReference type="InterPro" id="IPR000620">
    <property type="entry name" value="EamA_dom"/>
</dbReference>
<feature type="transmembrane region" description="Helical" evidence="7">
    <location>
        <begin position="153"/>
        <end position="172"/>
    </location>
</feature>
<feature type="signal peptide" evidence="8">
    <location>
        <begin position="1"/>
        <end position="23"/>
    </location>
</feature>
<dbReference type="CDD" id="cd14686">
    <property type="entry name" value="bZIP"/>
    <property type="match status" value="2"/>
</dbReference>
<evidence type="ECO:0000256" key="3">
    <source>
        <dbReference type="ARBA" id="ARBA00022692"/>
    </source>
</evidence>
<feature type="domain" description="EamA" evidence="9">
    <location>
        <begin position="150"/>
        <end position="284"/>
    </location>
</feature>
<evidence type="ECO:0000313" key="11">
    <source>
        <dbReference type="Proteomes" id="UP001244341"/>
    </source>
</evidence>
<evidence type="ECO:0000256" key="4">
    <source>
        <dbReference type="ARBA" id="ARBA00022989"/>
    </source>
</evidence>
<feature type="transmembrane region" description="Helical" evidence="7">
    <location>
        <begin position="90"/>
        <end position="108"/>
    </location>
</feature>
<dbReference type="PANTHER" id="PTHR22911:SF6">
    <property type="entry name" value="SOLUTE CARRIER FAMILY 35 MEMBER G1"/>
    <property type="match status" value="1"/>
</dbReference>
<evidence type="ECO:0000256" key="6">
    <source>
        <dbReference type="SAM" id="MobiDB-lite"/>
    </source>
</evidence>